<gene>
    <name evidence="2" type="ORF">TTRE_0000596301</name>
</gene>
<feature type="region of interest" description="Disordered" evidence="1">
    <location>
        <begin position="611"/>
        <end position="681"/>
    </location>
</feature>
<sequence length="759" mass="83298">MGDNAPSIEDVIDKFEYTLAPTQEVIESVSKWCLDRRQNHEIIVKACSKALLPHLARIVKIWEERNVFNKELVNELRVLSSDELLNERSASVASLALSDLGQSTTSEPNEYDSSYVKLLREFDKPALIKAVRYYAEDKTVWLSPKNDPRGCIEKDELLKCMRDRERGRRTMSDVNSAFNRYYDAVDAHREKVVHLNKLVACLELAGIFYLTQGHEASMVCAAYHSFGERLANMSEECSDLLEKCPSVPPTNEKSQTDGKCDSPQVPSASASVEEDPVLAQQIKAVLSAMRKEEDNEAVDMEIEEEEEEQRGSSFVSVARGTVPPTSGPSAVPLAQMMPPRMVPPVYPNQWRPMPPPAQPKPAECGQTAPMVGPLPNWPQFTATNFDFRMPPPGMQQWPNFVPPTSAIPAAGLACPLGNKPCRPQGRVEQPDSFPANFDQNVIGGPTPPKVFAPSGFNGSETDRFANNMRGNVGKPLLSTVPFQKAQETTGNMIAEFNGARGQPTPGHFTPNEGVNPDGPRWMQHKRPIGEDGMPPPFAEPMVYSGHRIRPPLGPPPSDRIGPPSDFVATTGPPPSVGRFEDNVTQEGGAGEMLPPPFIGDGMGPRHTMAPGPPHRGLAYPRHRFQGQPPFGNRPLSPSAPSFDHSTVRMRSPAPVFRGARGSRWAPRPFRPNDPSNRWPNMPSPTSDNATWEHNVPYGGSGGPGGIANPMLQHARPSLLDRPHDMYAPDFSSTRFPPAAPLAPVRGGGGGGNRRNYRRM</sequence>
<feature type="region of interest" description="Disordered" evidence="1">
    <location>
        <begin position="731"/>
        <end position="759"/>
    </location>
</feature>
<dbReference type="STRING" id="36087.A0A077ZGD3"/>
<accession>A0A077ZGD3</accession>
<keyword evidence="3" id="KW-1185">Reference proteome</keyword>
<evidence type="ECO:0000313" key="2">
    <source>
        <dbReference type="EMBL" id="CDW57670.1"/>
    </source>
</evidence>
<evidence type="ECO:0000313" key="3">
    <source>
        <dbReference type="Proteomes" id="UP000030665"/>
    </source>
</evidence>
<dbReference type="OrthoDB" id="10069473at2759"/>
<reference evidence="2" key="1">
    <citation type="submission" date="2014-01" db="EMBL/GenBank/DDBJ databases">
        <authorList>
            <person name="Aslett M."/>
        </authorList>
    </citation>
    <scope>NUCLEOTIDE SEQUENCE</scope>
</reference>
<protein>
    <submittedName>
        <fullName evidence="2">Uncharacterized protein</fullName>
    </submittedName>
</protein>
<name>A0A077ZGD3_TRITR</name>
<reference evidence="2" key="2">
    <citation type="submission" date="2014-03" db="EMBL/GenBank/DDBJ databases">
        <title>The whipworm genome and dual-species transcriptomics of an intimate host-pathogen interaction.</title>
        <authorList>
            <person name="Foth B.J."/>
            <person name="Tsai I.J."/>
            <person name="Reid A.J."/>
            <person name="Bancroft A.J."/>
            <person name="Nichol S."/>
            <person name="Tracey A."/>
            <person name="Holroyd N."/>
            <person name="Cotton J.A."/>
            <person name="Stanley E.J."/>
            <person name="Zarowiecki M."/>
            <person name="Liu J.Z."/>
            <person name="Huckvale T."/>
            <person name="Cooper P.J."/>
            <person name="Grencis R.K."/>
            <person name="Berriman M."/>
        </authorList>
    </citation>
    <scope>NUCLEOTIDE SEQUENCE [LARGE SCALE GENOMIC DNA]</scope>
</reference>
<evidence type="ECO:0000256" key="1">
    <source>
        <dbReference type="SAM" id="MobiDB-lite"/>
    </source>
</evidence>
<dbReference type="EMBL" id="HG806197">
    <property type="protein sequence ID" value="CDW57670.1"/>
    <property type="molecule type" value="Genomic_DNA"/>
</dbReference>
<dbReference type="AlphaFoldDB" id="A0A077ZGD3"/>
<feature type="region of interest" description="Disordered" evidence="1">
    <location>
        <begin position="303"/>
        <end position="335"/>
    </location>
</feature>
<proteinExistence type="predicted"/>
<dbReference type="Proteomes" id="UP000030665">
    <property type="component" value="Unassembled WGS sequence"/>
</dbReference>
<organism evidence="2 3">
    <name type="scientific">Trichuris trichiura</name>
    <name type="common">Whipworm</name>
    <name type="synonym">Trichocephalus trichiurus</name>
    <dbReference type="NCBI Taxonomy" id="36087"/>
    <lineage>
        <taxon>Eukaryota</taxon>
        <taxon>Metazoa</taxon>
        <taxon>Ecdysozoa</taxon>
        <taxon>Nematoda</taxon>
        <taxon>Enoplea</taxon>
        <taxon>Dorylaimia</taxon>
        <taxon>Trichinellida</taxon>
        <taxon>Trichuridae</taxon>
        <taxon>Trichuris</taxon>
    </lineage>
</organism>
<feature type="region of interest" description="Disordered" evidence="1">
    <location>
        <begin position="246"/>
        <end position="274"/>
    </location>
</feature>